<protein>
    <recommendedName>
        <fullName evidence="1">NACHT domain-containing protein</fullName>
    </recommendedName>
</protein>
<proteinExistence type="predicted"/>
<dbReference type="SUPFAM" id="SSF48403">
    <property type="entry name" value="Ankyrin repeat"/>
    <property type="match status" value="1"/>
</dbReference>
<sequence>MDESCSLAEALTTLSSPNYGPYSITKDKTIKINFVINEKLSDELNATSFTHYFPKDHSVRLTFRSTVEGSENKIFWKLRCKEQQKQQQKFCLLHIDDDSDGAVTDYCQNHIDDGLVDDFYGIPSIYKNKKNLNVKDLKDKNDLNLLILAVMRNQIDIVDKLLKYDFDLDYEVTINPETEVNFTAIDKAWDIFSKSIIEEDKFNSSQIIISLLNANSRLPKVFNYDTASDGIKKFLDQCEALHQLIRNDNFEVFKEELSKYPNLWHIYNKNNVSLMTVALQESKNKCKFVDFLFKSRIYPGQHEAENVSKLLENFQITQKRLWRKKRQINAEELFKAHVFTLISKTKVSNYDRRHQERYRLILEAFETIDQHEGCRKVLKIAAACKKVQIFFDFKHDSTYYFDTLTSLRTSGTTYGSGVIEIGAKGLLDENKKFEVIGVLIHELCHLAVLMTYMNNFDPFQMGESEDKRRFVEEVRQECEGNQDFEHLIGSVFVCYPKEHFDSELIVRAYHIKLHYQEYSQRIADCEAEYPQLFNYVNEVVEPEFDKALPVLKKLQNDEEIVKFSDLTDPMKAKVLHTEIYFQGMETSLFNIIGNDTEILQLLTSEQIKDILLNRKDLKFGDICELKLDYSYTERKFLQIGMEHDLDSKNFEDVKNLVENSRVFVLSGKAGEGKTTTFRDLTKKLKENFQNFWVSFVKLRKFKDIFDNLDFLKDLNIDELCQIFCAILIPSSKDLKFNIETNFEVRIFKKLFLTGKVILLLDGVDEICPKFNDFIIKISKLIKFETKNQLWVSTRPQHAQQLEKALDTEIYNLIEYYNIERTALIKEILEVNSKLIDDVTLEKFENLFINFDDFNNPLLITIIAELYAKEKIDLEFDSLNRFGIYKALVDEQMRKTEEKIDFDDRKNSLNFPKMLQVLALKFMLEPELIENLSVIKNWKNEKKNWTAEKIQRFGFVIVDLDFLETDNKNSIDFIHNTVAEYLLIQFILDYIFNEEMSDKIMEKIFNILKSLETKWRDENFLSSSLKIKFSENCKLHEKLKDLIVKNIEDEVEENDNYLLTKINFWCQFLQNDVKLLRKLWKIDSKTPLISQLLPKEFSNCVNDFGDLLKNINNCLGDNWHKILNKNVKNVEDCSDFEDLSVIKIFEDKVKVEHFKNFLKLLNLIDETFDFYDKEKFRKSLYSLFTIVGSIHRIFESSTELFGSNFKKCFSKILKIFPNDENMFFLILNQIIQLLVESEKFSCFEEILIEFCENDFAKIQNYLFTGEILSSIAERIEFDPSRNDEIKISARENFCHKFTFFMDLFLKYKTSIEQIQNHIKLFFNIYTLLRVMPDDFLPTFTNYMKIIFESNSEKLFEFVGKSQDYFDSRVFDKLEEFLFNFFDGNDEKVRTGMRISLFRESRPEYDNPDFNENSAKNLEEIIKICKKYQNPSEELPKFLKSWNFLARVFHSMSIDSYSLFREAVNELFNADRTQLINCISECHVSTWIISSKPKFTEFHNFLTEFFKNDEENVKKCIKKMMLSDPSYCKILTDSINDETEYERIENIFTEFLTIEELQQGFMHKNALFDAFNGRDVQNIQKFAQFIKRIVQNNPQIFDIIFDSNSNISITYNDEFLPRFEEFLIEYFDNEEYLVRLFMRKLLFSYNYDQNPFLSAIHYKFDLRKFQNMKKFFIKYKNSFNELQKFFNTYSDLLKMLEMELFGEMEEFLIEIFASNESSILRCINYNHGHLLIKKPQNLKKLEVFLNKILENDEEKVKNCIKKIIFKNYGDNFNNFTALACSSDANDMQILINYYKELKSSSEELQNLFTSKAFKSSVFQHMTDEAYPIFRQFVVDVFQSNLTELGNVYENNFNQCIGNKRFSRFKQDFENLIFAEQP</sequence>
<reference evidence="2" key="2">
    <citation type="submission" date="2022-10" db="EMBL/GenBank/DDBJ databases">
        <authorList>
            <consortium name="ENA_rothamsted_submissions"/>
            <consortium name="culmorum"/>
            <person name="King R."/>
        </authorList>
    </citation>
    <scope>NUCLEOTIDE SEQUENCE</scope>
</reference>
<dbReference type="OrthoDB" id="7721339at2759"/>
<name>A0A9N9S9M4_9DIPT</name>
<dbReference type="InterPro" id="IPR027417">
    <property type="entry name" value="P-loop_NTPase"/>
</dbReference>
<reference evidence="2" key="1">
    <citation type="submission" date="2022-01" db="EMBL/GenBank/DDBJ databases">
        <authorList>
            <person name="King R."/>
        </authorList>
    </citation>
    <scope>NUCLEOTIDE SEQUENCE</scope>
</reference>
<dbReference type="InterPro" id="IPR007111">
    <property type="entry name" value="NACHT_NTPase"/>
</dbReference>
<dbReference type="Pfam" id="PF05729">
    <property type="entry name" value="NACHT"/>
    <property type="match status" value="1"/>
</dbReference>
<evidence type="ECO:0000313" key="2">
    <source>
        <dbReference type="EMBL" id="CAG9811608.1"/>
    </source>
</evidence>
<dbReference type="SUPFAM" id="SSF52540">
    <property type="entry name" value="P-loop containing nucleoside triphosphate hydrolases"/>
    <property type="match status" value="1"/>
</dbReference>
<dbReference type="EMBL" id="OU895880">
    <property type="protein sequence ID" value="CAG9811608.1"/>
    <property type="molecule type" value="Genomic_DNA"/>
</dbReference>
<dbReference type="InterPro" id="IPR036770">
    <property type="entry name" value="Ankyrin_rpt-contain_sf"/>
</dbReference>
<evidence type="ECO:0000259" key="1">
    <source>
        <dbReference type="Pfam" id="PF05729"/>
    </source>
</evidence>
<evidence type="ECO:0000313" key="3">
    <source>
        <dbReference type="Proteomes" id="UP001153620"/>
    </source>
</evidence>
<dbReference type="Gene3D" id="1.25.40.20">
    <property type="entry name" value="Ankyrin repeat-containing domain"/>
    <property type="match status" value="1"/>
</dbReference>
<organism evidence="2 3">
    <name type="scientific">Chironomus riparius</name>
    <dbReference type="NCBI Taxonomy" id="315576"/>
    <lineage>
        <taxon>Eukaryota</taxon>
        <taxon>Metazoa</taxon>
        <taxon>Ecdysozoa</taxon>
        <taxon>Arthropoda</taxon>
        <taxon>Hexapoda</taxon>
        <taxon>Insecta</taxon>
        <taxon>Pterygota</taxon>
        <taxon>Neoptera</taxon>
        <taxon>Endopterygota</taxon>
        <taxon>Diptera</taxon>
        <taxon>Nematocera</taxon>
        <taxon>Chironomoidea</taxon>
        <taxon>Chironomidae</taxon>
        <taxon>Chironominae</taxon>
        <taxon>Chironomus</taxon>
    </lineage>
</organism>
<accession>A0A9N9S9M4</accession>
<feature type="domain" description="NACHT" evidence="1">
    <location>
        <begin position="661"/>
        <end position="812"/>
    </location>
</feature>
<keyword evidence="3" id="KW-1185">Reference proteome</keyword>
<dbReference type="Proteomes" id="UP001153620">
    <property type="component" value="Chromosome 4"/>
</dbReference>
<dbReference type="Gene3D" id="3.40.50.300">
    <property type="entry name" value="P-loop containing nucleotide triphosphate hydrolases"/>
    <property type="match status" value="1"/>
</dbReference>
<gene>
    <name evidence="2" type="ORF">CHIRRI_LOCUS14415</name>
</gene>